<gene>
    <name evidence="3" type="ORF">GCM10009851_13280</name>
</gene>
<dbReference type="Pfam" id="PF01451">
    <property type="entry name" value="LMWPc"/>
    <property type="match status" value="1"/>
</dbReference>
<dbReference type="SMART" id="SM00347">
    <property type="entry name" value="HTH_MARR"/>
    <property type="match status" value="1"/>
</dbReference>
<organism evidence="3 4">
    <name type="scientific">Herbiconiux moechotypicola</name>
    <dbReference type="NCBI Taxonomy" id="637393"/>
    <lineage>
        <taxon>Bacteria</taxon>
        <taxon>Bacillati</taxon>
        <taxon>Actinomycetota</taxon>
        <taxon>Actinomycetes</taxon>
        <taxon>Micrococcales</taxon>
        <taxon>Microbacteriaceae</taxon>
        <taxon>Herbiconiux</taxon>
    </lineage>
</organism>
<dbReference type="SUPFAM" id="SSF46785">
    <property type="entry name" value="Winged helix' DNA-binding domain"/>
    <property type="match status" value="1"/>
</dbReference>
<dbReference type="Proteomes" id="UP001500929">
    <property type="component" value="Unassembled WGS sequence"/>
</dbReference>
<dbReference type="Gene3D" id="1.10.10.10">
    <property type="entry name" value="Winged helix-like DNA-binding domain superfamily/Winged helix DNA-binding domain"/>
    <property type="match status" value="1"/>
</dbReference>
<dbReference type="Gene3D" id="3.40.50.2300">
    <property type="match status" value="1"/>
</dbReference>
<reference evidence="3 4" key="1">
    <citation type="journal article" date="2019" name="Int. J. Syst. Evol. Microbiol.">
        <title>The Global Catalogue of Microorganisms (GCM) 10K type strain sequencing project: providing services to taxonomists for standard genome sequencing and annotation.</title>
        <authorList>
            <consortium name="The Broad Institute Genomics Platform"/>
            <consortium name="The Broad Institute Genome Sequencing Center for Infectious Disease"/>
            <person name="Wu L."/>
            <person name="Ma J."/>
        </authorList>
    </citation>
    <scope>NUCLEOTIDE SEQUENCE [LARGE SCALE GENOMIC DNA]</scope>
    <source>
        <strain evidence="3 4">JCM 16117</strain>
    </source>
</reference>
<keyword evidence="4" id="KW-1185">Reference proteome</keyword>
<feature type="domain" description="HTH arsR-type" evidence="2">
    <location>
        <begin position="3"/>
        <end position="100"/>
    </location>
</feature>
<comment type="caution">
    <text evidence="3">The sequence shown here is derived from an EMBL/GenBank/DDBJ whole genome shotgun (WGS) entry which is preliminary data.</text>
</comment>
<dbReference type="InterPro" id="IPR036390">
    <property type="entry name" value="WH_DNA-bd_sf"/>
</dbReference>
<dbReference type="PANTHER" id="PTHR43428">
    <property type="entry name" value="ARSENATE REDUCTASE"/>
    <property type="match status" value="1"/>
</dbReference>
<protein>
    <submittedName>
        <fullName evidence="3">Helix-turn-helix domain-containing protein</fullName>
    </submittedName>
</protein>
<evidence type="ECO:0000313" key="4">
    <source>
        <dbReference type="Proteomes" id="UP001500929"/>
    </source>
</evidence>
<dbReference type="InterPro" id="IPR036388">
    <property type="entry name" value="WH-like_DNA-bd_sf"/>
</dbReference>
<dbReference type="EMBL" id="BAAAQY010000003">
    <property type="protein sequence ID" value="GAA2229918.1"/>
    <property type="molecule type" value="Genomic_DNA"/>
</dbReference>
<dbReference type="InterPro" id="IPR036196">
    <property type="entry name" value="Ptyr_pPase_sf"/>
</dbReference>
<accession>A0ABN3DFM2</accession>
<dbReference type="InterPro" id="IPR023485">
    <property type="entry name" value="Ptyr_pPase"/>
</dbReference>
<proteinExistence type="predicted"/>
<dbReference type="SMART" id="SM00226">
    <property type="entry name" value="LMWPc"/>
    <property type="match status" value="1"/>
</dbReference>
<dbReference type="SUPFAM" id="SSF52788">
    <property type="entry name" value="Phosphotyrosine protein phosphatases I"/>
    <property type="match status" value="1"/>
</dbReference>
<sequence length="225" mass="23921">MNIERTDLAGRVARYAALADPARLRIMDLLTLGDVAPVELQAELGVSSSLLAHHLNQLEQAGLLLRTRSEADRRRTYLHLAPDAFAGLTPSPALGVRRVVFVCTGNSARSQLAAALWHDASDVPVASAGTHPADAIEPGAIAAANRHGLTLRAPRPQALEDVVEADDFVVTVCDTAHEELDGAGRVHWSVPDPVRDGSDAAFDAAFEDIAARIHNLAPRLTTTKG</sequence>
<evidence type="ECO:0000259" key="2">
    <source>
        <dbReference type="PROSITE" id="PS50987"/>
    </source>
</evidence>
<keyword evidence="1" id="KW-0059">Arsenical resistance</keyword>
<dbReference type="PROSITE" id="PS50987">
    <property type="entry name" value="HTH_ARSR_2"/>
    <property type="match status" value="1"/>
</dbReference>
<dbReference type="InterPro" id="IPR000835">
    <property type="entry name" value="HTH_MarR-typ"/>
</dbReference>
<dbReference type="CDD" id="cd00090">
    <property type="entry name" value="HTH_ARSR"/>
    <property type="match status" value="1"/>
</dbReference>
<dbReference type="InterPro" id="IPR011991">
    <property type="entry name" value="ArsR-like_HTH"/>
</dbReference>
<dbReference type="SMART" id="SM00418">
    <property type="entry name" value="HTH_ARSR"/>
    <property type="match status" value="1"/>
</dbReference>
<name>A0ABN3DFM2_9MICO</name>
<dbReference type="RefSeq" id="WP_259478936.1">
    <property type="nucleotide sequence ID" value="NZ_BAAAQY010000003.1"/>
</dbReference>
<evidence type="ECO:0000256" key="1">
    <source>
        <dbReference type="ARBA" id="ARBA00022849"/>
    </source>
</evidence>
<dbReference type="Pfam" id="PF01022">
    <property type="entry name" value="HTH_5"/>
    <property type="match status" value="1"/>
</dbReference>
<dbReference type="PRINTS" id="PR00778">
    <property type="entry name" value="HTHARSR"/>
</dbReference>
<dbReference type="PANTHER" id="PTHR43428:SF1">
    <property type="entry name" value="ARSENATE REDUCTASE"/>
    <property type="match status" value="1"/>
</dbReference>
<evidence type="ECO:0000313" key="3">
    <source>
        <dbReference type="EMBL" id="GAA2229918.1"/>
    </source>
</evidence>
<dbReference type="InterPro" id="IPR001845">
    <property type="entry name" value="HTH_ArsR_DNA-bd_dom"/>
</dbReference>